<gene>
    <name evidence="1" type="ORF">SAMN05192553_1104</name>
</gene>
<dbReference type="RefSeq" id="WP_092178228.1">
    <property type="nucleotide sequence ID" value="NZ_FNZH01000010.1"/>
</dbReference>
<accession>A0A1H7B7W7</accession>
<name>A0A1H7B7W7_9BACT</name>
<dbReference type="Proteomes" id="UP000199403">
    <property type="component" value="Unassembled WGS sequence"/>
</dbReference>
<evidence type="ECO:0000313" key="1">
    <source>
        <dbReference type="EMBL" id="SEJ72964.1"/>
    </source>
</evidence>
<proteinExistence type="predicted"/>
<sequence length="141" mass="15710">MKQALTFLFIFGFFSTAFSQVHVGLYHGGILSHIGAGTDPEKSFFAEARLLAGGEVNPFLGAEILGHYNLRKTTWYNLHAGLMLGYSELDNGKIGLPMGFSFKPIAAHRQFALLLEGTPFYENTFAIRALVGLRYTFRKEE</sequence>
<evidence type="ECO:0000313" key="2">
    <source>
        <dbReference type="Proteomes" id="UP000199403"/>
    </source>
</evidence>
<dbReference type="EMBL" id="FNZH01000010">
    <property type="protein sequence ID" value="SEJ72964.1"/>
    <property type="molecule type" value="Genomic_DNA"/>
</dbReference>
<protein>
    <recommendedName>
        <fullName evidence="3">Outer membrane protein beta-barrel domain-containing protein</fullName>
    </recommendedName>
</protein>
<keyword evidence="2" id="KW-1185">Reference proteome</keyword>
<reference evidence="2" key="1">
    <citation type="submission" date="2016-10" db="EMBL/GenBank/DDBJ databases">
        <authorList>
            <person name="Varghese N."/>
            <person name="Submissions S."/>
        </authorList>
    </citation>
    <scope>NUCLEOTIDE SEQUENCE [LARGE SCALE GENOMIC DNA]</scope>
    <source>
        <strain evidence="2">IBRC-M 10761</strain>
    </source>
</reference>
<dbReference type="OrthoDB" id="1122115at2"/>
<organism evidence="1 2">
    <name type="scientific">Cyclobacterium xiamenense</name>
    <dbReference type="NCBI Taxonomy" id="1297121"/>
    <lineage>
        <taxon>Bacteria</taxon>
        <taxon>Pseudomonadati</taxon>
        <taxon>Bacteroidota</taxon>
        <taxon>Cytophagia</taxon>
        <taxon>Cytophagales</taxon>
        <taxon>Cyclobacteriaceae</taxon>
        <taxon>Cyclobacterium</taxon>
    </lineage>
</organism>
<evidence type="ECO:0008006" key="3">
    <source>
        <dbReference type="Google" id="ProtNLM"/>
    </source>
</evidence>
<dbReference type="AlphaFoldDB" id="A0A1H7B7W7"/>